<protein>
    <recommendedName>
        <fullName evidence="3">non-specific serine/threonine protein kinase</fullName>
        <ecNumber evidence="3">2.7.11.1</ecNumber>
    </recommendedName>
    <alternativeName>
        <fullName evidence="17">Nori-2</fullName>
    </alternativeName>
    <alternativeName>
        <fullName evidence="18">TP53-regulating kinase</fullName>
    </alternativeName>
    <alternativeName>
        <fullName evidence="19">p53-related protein kinase</fullName>
    </alternativeName>
</protein>
<evidence type="ECO:0000256" key="3">
    <source>
        <dbReference type="ARBA" id="ARBA00012513"/>
    </source>
</evidence>
<dbReference type="EC" id="2.7.11.1" evidence="3"/>
<evidence type="ECO:0000313" key="21">
    <source>
        <dbReference type="EMBL" id="KAK7114114.1"/>
    </source>
</evidence>
<evidence type="ECO:0000256" key="18">
    <source>
        <dbReference type="ARBA" id="ARBA00080585"/>
    </source>
</evidence>
<dbReference type="GO" id="GO:0004674">
    <property type="term" value="F:protein serine/threonine kinase activity"/>
    <property type="evidence" value="ECO:0007669"/>
    <property type="project" value="UniProtKB-KW"/>
</dbReference>
<dbReference type="FunFam" id="1.10.510.10:FF:000323">
    <property type="entry name" value="TP53-regulating kinase, putative"/>
    <property type="match status" value="1"/>
</dbReference>
<keyword evidence="6" id="KW-0808">Transferase</keyword>
<dbReference type="PANTHER" id="PTHR12209:SF0">
    <property type="entry name" value="EKC_KEOPS COMPLEX SUBUNIT TP53RK"/>
    <property type="match status" value="1"/>
</dbReference>
<dbReference type="GO" id="GO:0070525">
    <property type="term" value="P:tRNA threonylcarbamoyladenosine metabolic process"/>
    <property type="evidence" value="ECO:0007669"/>
    <property type="project" value="TreeGrafter"/>
</dbReference>
<evidence type="ECO:0000256" key="8">
    <source>
        <dbReference type="ARBA" id="ARBA00022741"/>
    </source>
</evidence>
<dbReference type="Pfam" id="PF06293">
    <property type="entry name" value="Kdo"/>
    <property type="match status" value="1"/>
</dbReference>
<dbReference type="PROSITE" id="PS00109">
    <property type="entry name" value="PROTEIN_KINASE_TYR"/>
    <property type="match status" value="1"/>
</dbReference>
<evidence type="ECO:0000256" key="16">
    <source>
        <dbReference type="ARBA" id="ARBA00062157"/>
    </source>
</evidence>
<gene>
    <name evidence="21" type="ORF">V1264_000233</name>
</gene>
<dbReference type="Gene3D" id="3.30.200.20">
    <property type="entry name" value="Phosphorylase Kinase, domain 1"/>
    <property type="match status" value="1"/>
</dbReference>
<evidence type="ECO:0000256" key="15">
    <source>
        <dbReference type="ARBA" id="ARBA00056624"/>
    </source>
</evidence>
<keyword evidence="22" id="KW-1185">Reference proteome</keyword>
<evidence type="ECO:0000256" key="13">
    <source>
        <dbReference type="ARBA" id="ARBA00047899"/>
    </source>
</evidence>
<dbReference type="FunFam" id="3.30.200.20:FF:000201">
    <property type="entry name" value="TP53-regulating kinase isoform X1"/>
    <property type="match status" value="1"/>
</dbReference>
<sequence>MQRTFFKQGAEAKLERCTFYGKPCLVKERFRKQYRHAVLDKSLTTQRIKSEVRAMLRCRTNGIKTPTIFMVDMETNSIYMEYVEPSITVREFIADVQQNQAGDCPLLALAEQIGQIIGKAHQSNIIHGDLTTSNMLLAQKFQGDAQSTEKFTPADILQKNIQDLEVVLIDFGLTALEGTPEDKGVDLYVLERALLSTHPNTDHVFEAILMSYKKNNPRGAAEVVKKLDEVRLRGRKRTMVG</sequence>
<keyword evidence="7" id="KW-0819">tRNA processing</keyword>
<keyword evidence="5" id="KW-0597">Phosphoprotein</keyword>
<dbReference type="InterPro" id="IPR011009">
    <property type="entry name" value="Kinase-like_dom_sf"/>
</dbReference>
<dbReference type="GO" id="GO:0008033">
    <property type="term" value="P:tRNA processing"/>
    <property type="evidence" value="ECO:0007669"/>
    <property type="project" value="UniProtKB-KW"/>
</dbReference>
<dbReference type="PANTHER" id="PTHR12209">
    <property type="entry name" value="NON-SPECIFIC SERINE/THREONINE PROTEIN KINASE"/>
    <property type="match status" value="1"/>
</dbReference>
<feature type="domain" description="Protein kinase" evidence="20">
    <location>
        <begin position="1"/>
        <end position="241"/>
    </location>
</feature>
<name>A0AAN9BZS3_9CAEN</name>
<keyword evidence="9" id="KW-0418">Kinase</keyword>
<dbReference type="Proteomes" id="UP001374579">
    <property type="component" value="Unassembled WGS sequence"/>
</dbReference>
<keyword evidence="4" id="KW-0723">Serine/threonine-protein kinase</keyword>
<keyword evidence="8" id="KW-0547">Nucleotide-binding</keyword>
<evidence type="ECO:0000256" key="5">
    <source>
        <dbReference type="ARBA" id="ARBA00022553"/>
    </source>
</evidence>
<keyword evidence="12" id="KW-0539">Nucleus</keyword>
<comment type="subunit">
    <text evidence="16">Component of the EKC/KEOPS complex composed of at least GON7, TP53RK, TPRKB, OSGEP and LAGE3; the whole complex dimerizes.</text>
</comment>
<evidence type="ECO:0000256" key="17">
    <source>
        <dbReference type="ARBA" id="ARBA00079584"/>
    </source>
</evidence>
<evidence type="ECO:0000256" key="4">
    <source>
        <dbReference type="ARBA" id="ARBA00022527"/>
    </source>
</evidence>
<dbReference type="GO" id="GO:0005634">
    <property type="term" value="C:nucleus"/>
    <property type="evidence" value="ECO:0007669"/>
    <property type="project" value="UniProtKB-SubCell"/>
</dbReference>
<evidence type="ECO:0000256" key="14">
    <source>
        <dbReference type="ARBA" id="ARBA00048679"/>
    </source>
</evidence>
<evidence type="ECO:0000256" key="11">
    <source>
        <dbReference type="ARBA" id="ARBA00022840"/>
    </source>
</evidence>
<comment type="function">
    <text evidence="15">Component of the EKC/KEOPS complex that is required for the formation of a threonylcarbamoyl group on adenosine at position 37 (t(6)A37) in tRNAs that read codons beginning with adenine. The complex is probably involved in the transfer of the threonylcarbamoyl moiety of threonylcarbamoyl-AMP (TC-AMP) to the N6 group of A37. TP53RK has ATPase activity in the context of the EKC/KEOPS complex and likely plays a supporting role to the catalytic subunit OSGEP. Atypical protein kinase that phosphorylates 'Ser-15' of p53/TP53 protein and may therefore participate in its activation.</text>
</comment>
<dbReference type="AlphaFoldDB" id="A0AAN9BZS3"/>
<evidence type="ECO:0000256" key="6">
    <source>
        <dbReference type="ARBA" id="ARBA00022679"/>
    </source>
</evidence>
<evidence type="ECO:0000256" key="9">
    <source>
        <dbReference type="ARBA" id="ARBA00022777"/>
    </source>
</evidence>
<organism evidence="21 22">
    <name type="scientific">Littorina saxatilis</name>
    <dbReference type="NCBI Taxonomy" id="31220"/>
    <lineage>
        <taxon>Eukaryota</taxon>
        <taxon>Metazoa</taxon>
        <taxon>Spiralia</taxon>
        <taxon>Lophotrochozoa</taxon>
        <taxon>Mollusca</taxon>
        <taxon>Gastropoda</taxon>
        <taxon>Caenogastropoda</taxon>
        <taxon>Littorinimorpha</taxon>
        <taxon>Littorinoidea</taxon>
        <taxon>Littorinidae</taxon>
        <taxon>Littorina</taxon>
    </lineage>
</organism>
<dbReference type="GO" id="GO:0000408">
    <property type="term" value="C:EKC/KEOPS complex"/>
    <property type="evidence" value="ECO:0007669"/>
    <property type="project" value="TreeGrafter"/>
</dbReference>
<accession>A0AAN9BZS3</accession>
<dbReference type="PROSITE" id="PS50011">
    <property type="entry name" value="PROTEIN_KINASE_DOM"/>
    <property type="match status" value="1"/>
</dbReference>
<evidence type="ECO:0000256" key="7">
    <source>
        <dbReference type="ARBA" id="ARBA00022694"/>
    </source>
</evidence>
<dbReference type="InterPro" id="IPR000719">
    <property type="entry name" value="Prot_kinase_dom"/>
</dbReference>
<evidence type="ECO:0000256" key="1">
    <source>
        <dbReference type="ARBA" id="ARBA00004123"/>
    </source>
</evidence>
<comment type="subcellular location">
    <subcellularLocation>
        <location evidence="1">Nucleus</location>
    </subcellularLocation>
</comment>
<keyword evidence="11" id="KW-0067">ATP-binding</keyword>
<evidence type="ECO:0000256" key="19">
    <source>
        <dbReference type="ARBA" id="ARBA00081359"/>
    </source>
</evidence>
<proteinExistence type="inferred from homology"/>
<dbReference type="SUPFAM" id="SSF56112">
    <property type="entry name" value="Protein kinase-like (PK-like)"/>
    <property type="match status" value="1"/>
</dbReference>
<comment type="similarity">
    <text evidence="2">Belongs to the protein kinase superfamily. BUD32 family.</text>
</comment>
<evidence type="ECO:0000313" key="22">
    <source>
        <dbReference type="Proteomes" id="UP001374579"/>
    </source>
</evidence>
<dbReference type="GO" id="GO:0005524">
    <property type="term" value="F:ATP binding"/>
    <property type="evidence" value="ECO:0007669"/>
    <property type="project" value="UniProtKB-KW"/>
</dbReference>
<dbReference type="GO" id="GO:0016787">
    <property type="term" value="F:hydrolase activity"/>
    <property type="evidence" value="ECO:0007669"/>
    <property type="project" value="UniProtKB-KW"/>
</dbReference>
<dbReference type="GO" id="GO:0005829">
    <property type="term" value="C:cytosol"/>
    <property type="evidence" value="ECO:0007669"/>
    <property type="project" value="TreeGrafter"/>
</dbReference>
<keyword evidence="10" id="KW-0378">Hydrolase</keyword>
<dbReference type="InterPro" id="IPR008266">
    <property type="entry name" value="Tyr_kinase_AS"/>
</dbReference>
<comment type="catalytic activity">
    <reaction evidence="14">
        <text>L-seryl-[protein] + ATP = O-phospho-L-seryl-[protein] + ADP + H(+)</text>
        <dbReference type="Rhea" id="RHEA:17989"/>
        <dbReference type="Rhea" id="RHEA-COMP:9863"/>
        <dbReference type="Rhea" id="RHEA-COMP:11604"/>
        <dbReference type="ChEBI" id="CHEBI:15378"/>
        <dbReference type="ChEBI" id="CHEBI:29999"/>
        <dbReference type="ChEBI" id="CHEBI:30616"/>
        <dbReference type="ChEBI" id="CHEBI:83421"/>
        <dbReference type="ChEBI" id="CHEBI:456216"/>
        <dbReference type="EC" id="2.7.11.1"/>
    </reaction>
</comment>
<evidence type="ECO:0000256" key="12">
    <source>
        <dbReference type="ARBA" id="ARBA00023242"/>
    </source>
</evidence>
<dbReference type="EMBL" id="JBAMIC010000001">
    <property type="protein sequence ID" value="KAK7114114.1"/>
    <property type="molecule type" value="Genomic_DNA"/>
</dbReference>
<comment type="catalytic activity">
    <reaction evidence="13">
        <text>L-threonyl-[protein] + ATP = O-phospho-L-threonyl-[protein] + ADP + H(+)</text>
        <dbReference type="Rhea" id="RHEA:46608"/>
        <dbReference type="Rhea" id="RHEA-COMP:11060"/>
        <dbReference type="Rhea" id="RHEA-COMP:11605"/>
        <dbReference type="ChEBI" id="CHEBI:15378"/>
        <dbReference type="ChEBI" id="CHEBI:30013"/>
        <dbReference type="ChEBI" id="CHEBI:30616"/>
        <dbReference type="ChEBI" id="CHEBI:61977"/>
        <dbReference type="ChEBI" id="CHEBI:456216"/>
        <dbReference type="EC" id="2.7.11.1"/>
    </reaction>
</comment>
<comment type="caution">
    <text evidence="21">The sequence shown here is derived from an EMBL/GenBank/DDBJ whole genome shotgun (WGS) entry which is preliminary data.</text>
</comment>
<dbReference type="Gene3D" id="1.10.510.10">
    <property type="entry name" value="Transferase(Phosphotransferase) domain 1"/>
    <property type="match status" value="1"/>
</dbReference>
<evidence type="ECO:0000256" key="10">
    <source>
        <dbReference type="ARBA" id="ARBA00022801"/>
    </source>
</evidence>
<evidence type="ECO:0000259" key="20">
    <source>
        <dbReference type="PROSITE" id="PS50011"/>
    </source>
</evidence>
<evidence type="ECO:0000256" key="2">
    <source>
        <dbReference type="ARBA" id="ARBA00010630"/>
    </source>
</evidence>
<reference evidence="21 22" key="1">
    <citation type="submission" date="2024-02" db="EMBL/GenBank/DDBJ databases">
        <title>Chromosome-scale genome assembly of the rough periwinkle Littorina saxatilis.</title>
        <authorList>
            <person name="De Jode A."/>
            <person name="Faria R."/>
            <person name="Formenti G."/>
            <person name="Sims Y."/>
            <person name="Smith T.P."/>
            <person name="Tracey A."/>
            <person name="Wood J.M.D."/>
            <person name="Zagrodzka Z.B."/>
            <person name="Johannesson K."/>
            <person name="Butlin R.K."/>
            <person name="Leder E.H."/>
        </authorList>
    </citation>
    <scope>NUCLEOTIDE SEQUENCE [LARGE SCALE GENOMIC DNA]</scope>
    <source>
        <strain evidence="21">Snail1</strain>
        <tissue evidence="21">Muscle</tissue>
    </source>
</reference>